<protein>
    <submittedName>
        <fullName evidence="1">Uncharacterized protein</fullName>
    </submittedName>
</protein>
<evidence type="ECO:0000313" key="2">
    <source>
        <dbReference type="Proteomes" id="UP001470230"/>
    </source>
</evidence>
<organism evidence="1 2">
    <name type="scientific">Tritrichomonas musculus</name>
    <dbReference type="NCBI Taxonomy" id="1915356"/>
    <lineage>
        <taxon>Eukaryota</taxon>
        <taxon>Metamonada</taxon>
        <taxon>Parabasalia</taxon>
        <taxon>Tritrichomonadida</taxon>
        <taxon>Tritrichomonadidae</taxon>
        <taxon>Tritrichomonas</taxon>
    </lineage>
</organism>
<name>A0ABR2GWI4_9EUKA</name>
<evidence type="ECO:0000313" key="1">
    <source>
        <dbReference type="EMBL" id="KAK8837942.1"/>
    </source>
</evidence>
<dbReference type="EMBL" id="JAPFFF010000057">
    <property type="protein sequence ID" value="KAK8837942.1"/>
    <property type="molecule type" value="Genomic_DNA"/>
</dbReference>
<sequence length="274" mass="32369">MLLLKKEEHTNIISGPKQYPPDICDAELSHENDSFLSQDQITKNKKDTKQEISDNLPDLLMILSFYQDKCHKGNKKLVDWITRIKENCFEGDSISFFIDLIRKIIARFKEDVKPNQEILDLPNDLVDDFVQSFCSEQKINIYFINWLVQKPIFDSSCHNFKEAFLNRKDIINLFSEKSYIVDFSEKVIQEQIDIFENKKHLLSDTSRVDKLNDIHELTKASIYIFAAQNKVENIQDYVTYISDIFGEDEYIEQYSDESCQDYIELDYSNDEYNE</sequence>
<reference evidence="1 2" key="1">
    <citation type="submission" date="2024-04" db="EMBL/GenBank/DDBJ databases">
        <title>Tritrichomonas musculus Genome.</title>
        <authorList>
            <person name="Alves-Ferreira E."/>
            <person name="Grigg M."/>
            <person name="Lorenzi H."/>
            <person name="Galac M."/>
        </authorList>
    </citation>
    <scope>NUCLEOTIDE SEQUENCE [LARGE SCALE GENOMIC DNA]</scope>
    <source>
        <strain evidence="1 2">EAF2021</strain>
    </source>
</reference>
<dbReference type="Proteomes" id="UP001470230">
    <property type="component" value="Unassembled WGS sequence"/>
</dbReference>
<gene>
    <name evidence="1" type="ORF">M9Y10_035885</name>
</gene>
<accession>A0ABR2GWI4</accession>
<proteinExistence type="predicted"/>
<keyword evidence="2" id="KW-1185">Reference proteome</keyword>
<comment type="caution">
    <text evidence="1">The sequence shown here is derived from an EMBL/GenBank/DDBJ whole genome shotgun (WGS) entry which is preliminary data.</text>
</comment>